<evidence type="ECO:0000256" key="9">
    <source>
        <dbReference type="SAM" id="MobiDB-lite"/>
    </source>
</evidence>
<evidence type="ECO:0000256" key="4">
    <source>
        <dbReference type="ARBA" id="ARBA00022454"/>
    </source>
</evidence>
<keyword evidence="4" id="KW-0158">Chromosome</keyword>
<dbReference type="GO" id="GO:0003677">
    <property type="term" value="F:DNA binding"/>
    <property type="evidence" value="ECO:0007669"/>
    <property type="project" value="UniProtKB-KW"/>
</dbReference>
<dbReference type="GO" id="GO:0005634">
    <property type="term" value="C:nucleus"/>
    <property type="evidence" value="ECO:0007669"/>
    <property type="project" value="UniProtKB-SubCell"/>
</dbReference>
<evidence type="ECO:0000256" key="1">
    <source>
        <dbReference type="ARBA" id="ARBA00004123"/>
    </source>
</evidence>
<dbReference type="Gene3D" id="1.10.20.10">
    <property type="entry name" value="Histone, subunit A"/>
    <property type="match status" value="1"/>
</dbReference>
<accession>A0A2B4RGE1</accession>
<dbReference type="AlphaFoldDB" id="A0A2B4RGE1"/>
<dbReference type="Pfam" id="PF00125">
    <property type="entry name" value="Histone"/>
    <property type="match status" value="1"/>
</dbReference>
<evidence type="ECO:0000256" key="3">
    <source>
        <dbReference type="ARBA" id="ARBA00010343"/>
    </source>
</evidence>
<dbReference type="PRINTS" id="PR00622">
    <property type="entry name" value="HISTONEH3"/>
</dbReference>
<dbReference type="PANTHER" id="PTHR45810">
    <property type="entry name" value="HISTONE H3.2"/>
    <property type="match status" value="1"/>
</dbReference>
<evidence type="ECO:0000256" key="8">
    <source>
        <dbReference type="ARBA" id="ARBA00023328"/>
    </source>
</evidence>
<reference evidence="12" key="1">
    <citation type="journal article" date="2017" name="bioRxiv">
        <title>Comparative analysis of the genomes of Stylophora pistillata and Acropora digitifera provides evidence for extensive differences between species of corals.</title>
        <authorList>
            <person name="Voolstra C.R."/>
            <person name="Li Y."/>
            <person name="Liew Y.J."/>
            <person name="Baumgarten S."/>
            <person name="Zoccola D."/>
            <person name="Flot J.-F."/>
            <person name="Tambutte S."/>
            <person name="Allemand D."/>
            <person name="Aranda M."/>
        </authorList>
    </citation>
    <scope>NUCLEOTIDE SEQUENCE [LARGE SCALE GENOMIC DNA]</scope>
</reference>
<dbReference type="FunFam" id="1.10.20.10:FF:000087">
    <property type="entry name" value="Probable histone 3"/>
    <property type="match status" value="1"/>
</dbReference>
<dbReference type="STRING" id="50429.A0A2B4RGE1"/>
<keyword evidence="12" id="KW-1185">Reference proteome</keyword>
<keyword evidence="8" id="KW-0137">Centromere</keyword>
<feature type="domain" description="Core Histone H2A/H2B/H3" evidence="10">
    <location>
        <begin position="232"/>
        <end position="321"/>
    </location>
</feature>
<dbReference type="EMBL" id="LSMT01000652">
    <property type="protein sequence ID" value="PFX15407.1"/>
    <property type="molecule type" value="Genomic_DNA"/>
</dbReference>
<dbReference type="GO" id="GO:0000775">
    <property type="term" value="C:chromosome, centromeric region"/>
    <property type="evidence" value="ECO:0007669"/>
    <property type="project" value="UniProtKB-SubCell"/>
</dbReference>
<evidence type="ECO:0000313" key="12">
    <source>
        <dbReference type="Proteomes" id="UP000225706"/>
    </source>
</evidence>
<dbReference type="GO" id="GO:0030527">
    <property type="term" value="F:structural constituent of chromatin"/>
    <property type="evidence" value="ECO:0007669"/>
    <property type="project" value="InterPro"/>
</dbReference>
<evidence type="ECO:0000313" key="11">
    <source>
        <dbReference type="EMBL" id="PFX15407.1"/>
    </source>
</evidence>
<dbReference type="InterPro" id="IPR009072">
    <property type="entry name" value="Histone-fold"/>
</dbReference>
<comment type="subcellular location">
    <subcellularLocation>
        <location evidence="2">Chromosome</location>
        <location evidence="2">Centromere</location>
    </subcellularLocation>
    <subcellularLocation>
        <location evidence="1">Nucleus</location>
    </subcellularLocation>
</comment>
<dbReference type="SUPFAM" id="SSF47113">
    <property type="entry name" value="Histone-fold"/>
    <property type="match status" value="1"/>
</dbReference>
<evidence type="ECO:0000256" key="2">
    <source>
        <dbReference type="ARBA" id="ARBA00004584"/>
    </source>
</evidence>
<proteinExistence type="inferred from homology"/>
<comment type="caution">
    <text evidence="11">The sequence shown here is derived from an EMBL/GenBank/DDBJ whole genome shotgun (WGS) entry which is preliminary data.</text>
</comment>
<evidence type="ECO:0000256" key="5">
    <source>
        <dbReference type="ARBA" id="ARBA00023125"/>
    </source>
</evidence>
<protein>
    <submittedName>
        <fullName evidence="11">Histone H3, embryonic</fullName>
    </submittedName>
</protein>
<evidence type="ECO:0000259" key="10">
    <source>
        <dbReference type="Pfam" id="PF00125"/>
    </source>
</evidence>
<evidence type="ECO:0000256" key="7">
    <source>
        <dbReference type="ARBA" id="ARBA00023269"/>
    </source>
</evidence>
<dbReference type="OrthoDB" id="842664at2759"/>
<dbReference type="GO" id="GO:0046982">
    <property type="term" value="F:protein heterodimerization activity"/>
    <property type="evidence" value="ECO:0007669"/>
    <property type="project" value="InterPro"/>
</dbReference>
<keyword evidence="7" id="KW-0544">Nucleosome core</keyword>
<organism evidence="11 12">
    <name type="scientific">Stylophora pistillata</name>
    <name type="common">Smooth cauliflower coral</name>
    <dbReference type="NCBI Taxonomy" id="50429"/>
    <lineage>
        <taxon>Eukaryota</taxon>
        <taxon>Metazoa</taxon>
        <taxon>Cnidaria</taxon>
        <taxon>Anthozoa</taxon>
        <taxon>Hexacorallia</taxon>
        <taxon>Scleractinia</taxon>
        <taxon>Astrocoeniina</taxon>
        <taxon>Pocilloporidae</taxon>
        <taxon>Stylophora</taxon>
    </lineage>
</organism>
<sequence length="329" mass="37602">MSTFNALPEVLLSKNGAKYLLTRNASEKELFKKQTWLLEKAKSKEERAFCREKERLLQRRLSRLQEVGQTSLSSDERVKKVSEDDSDKWEVQSDTPCYIRHRRKQGVFLDSSPLWSSQDSVCPSSRAPMSQGGPGAHNCDGLFSSPSVPVSLAENNYSLRHWKTSGKLKRSPGTEKVSVMVRNVVEKSPGDKRKRKSPQKRSSPSSEVIYSNSKRSAPGYEGSERKRRRYRPGTRALMEIKHYQKTTHLLLRKGPFVRVVREVADKFYQQAELRWQATALLALQEAAEAFLVRLFEDANLCAIHAKRITVMPKDMQLARRIRGRHDGLG</sequence>
<dbReference type="InterPro" id="IPR000164">
    <property type="entry name" value="Histone_H3/CENP-A"/>
</dbReference>
<dbReference type="PANTHER" id="PTHR45810:SF17">
    <property type="entry name" value="HISTONE H3-LIKE CENTROMERIC PROTEIN A"/>
    <property type="match status" value="1"/>
</dbReference>
<keyword evidence="6" id="KW-0539">Nucleus</keyword>
<gene>
    <name evidence="11" type="primary">2</name>
    <name evidence="11" type="ORF">AWC38_SpisGene20377</name>
</gene>
<keyword evidence="5" id="KW-0238">DNA-binding</keyword>
<comment type="similarity">
    <text evidence="3">Belongs to the histone H3 family.</text>
</comment>
<dbReference type="GO" id="GO:0000786">
    <property type="term" value="C:nucleosome"/>
    <property type="evidence" value="ECO:0007669"/>
    <property type="project" value="UniProtKB-KW"/>
</dbReference>
<feature type="region of interest" description="Disordered" evidence="9">
    <location>
        <begin position="182"/>
        <end position="228"/>
    </location>
</feature>
<evidence type="ECO:0000256" key="6">
    <source>
        <dbReference type="ARBA" id="ARBA00023242"/>
    </source>
</evidence>
<name>A0A2B4RGE1_STYPI</name>
<dbReference type="Proteomes" id="UP000225706">
    <property type="component" value="Unassembled WGS sequence"/>
</dbReference>
<dbReference type="CDD" id="cd22911">
    <property type="entry name" value="HFD_H3"/>
    <property type="match status" value="1"/>
</dbReference>
<dbReference type="InterPro" id="IPR007125">
    <property type="entry name" value="H2A/H2B/H3"/>
</dbReference>
<dbReference type="SMART" id="SM00428">
    <property type="entry name" value="H3"/>
    <property type="match status" value="1"/>
</dbReference>